<proteinExistence type="predicted"/>
<name>A0AC34GV37_9BILA</name>
<evidence type="ECO:0000313" key="1">
    <source>
        <dbReference type="Proteomes" id="UP000887579"/>
    </source>
</evidence>
<dbReference type="Proteomes" id="UP000887579">
    <property type="component" value="Unplaced"/>
</dbReference>
<dbReference type="WBParaSite" id="ES5_v2.g8692.t1">
    <property type="protein sequence ID" value="ES5_v2.g8692.t1"/>
    <property type="gene ID" value="ES5_v2.g8692"/>
</dbReference>
<sequence length="263" mass="29978">MAAQRRKRIETKECDFEWHAILRVPKSKVAALEEIMESQIPEEDEEEEMISEKPVIKPGGSLLGINFEKTLLGGQFRIKDDIIGFSVQDLPCIVETYKTHNNVDLYKIANVSQILLCNDNSENLPSMDDTNEAEDSNAAQPSSAPLPSNVKQELAKLKLGRYPHGLTPPMKNVTKCRFRKTKKTKYIDAPQIEQQLRGIFRRDMEAHKIEFQLVDDEENRLDTEEEPILPIIENANPFKRVIKSLPLPQPLQAQPESQPQPPN</sequence>
<organism evidence="1 2">
    <name type="scientific">Panagrolaimus sp. ES5</name>
    <dbReference type="NCBI Taxonomy" id="591445"/>
    <lineage>
        <taxon>Eukaryota</taxon>
        <taxon>Metazoa</taxon>
        <taxon>Ecdysozoa</taxon>
        <taxon>Nematoda</taxon>
        <taxon>Chromadorea</taxon>
        <taxon>Rhabditida</taxon>
        <taxon>Tylenchina</taxon>
        <taxon>Panagrolaimomorpha</taxon>
        <taxon>Panagrolaimoidea</taxon>
        <taxon>Panagrolaimidae</taxon>
        <taxon>Panagrolaimus</taxon>
    </lineage>
</organism>
<protein>
    <submittedName>
        <fullName evidence="2">TAFII55 protein conserved region domain-containing protein</fullName>
    </submittedName>
</protein>
<accession>A0AC34GV37</accession>
<reference evidence="2" key="1">
    <citation type="submission" date="2022-11" db="UniProtKB">
        <authorList>
            <consortium name="WormBaseParasite"/>
        </authorList>
    </citation>
    <scope>IDENTIFICATION</scope>
</reference>
<evidence type="ECO:0000313" key="2">
    <source>
        <dbReference type="WBParaSite" id="ES5_v2.g8692.t1"/>
    </source>
</evidence>